<dbReference type="PANTHER" id="PTHR35176:SF11">
    <property type="entry name" value="PYRIDOXAMINE 5'-PHOSPHATE OXIDASE FAMILY PROTEIN"/>
    <property type="match status" value="1"/>
</dbReference>
<proteinExistence type="predicted"/>
<name>A0ABU3PVK8_9ACTN</name>
<dbReference type="InterPro" id="IPR019965">
    <property type="entry name" value="PPOX_F420-dep_Rv2061_put"/>
</dbReference>
<dbReference type="EC" id="1.-.-.-" evidence="2"/>
<dbReference type="InterPro" id="IPR052019">
    <property type="entry name" value="F420H2_bilvrd_red/Heme_oxyg"/>
</dbReference>
<gene>
    <name evidence="2" type="ORF">RDV89_09250</name>
</gene>
<dbReference type="InterPro" id="IPR012349">
    <property type="entry name" value="Split_barrel_FMN-bd"/>
</dbReference>
<dbReference type="SUPFAM" id="SSF50475">
    <property type="entry name" value="FMN-binding split barrel"/>
    <property type="match status" value="1"/>
</dbReference>
<organism evidence="2 3">
    <name type="scientific">Nocardioides imazamoxiresistens</name>
    <dbReference type="NCBI Taxonomy" id="3231893"/>
    <lineage>
        <taxon>Bacteria</taxon>
        <taxon>Bacillati</taxon>
        <taxon>Actinomycetota</taxon>
        <taxon>Actinomycetes</taxon>
        <taxon>Propionibacteriales</taxon>
        <taxon>Nocardioidaceae</taxon>
        <taxon>Nocardioides</taxon>
    </lineage>
</organism>
<evidence type="ECO:0000256" key="1">
    <source>
        <dbReference type="ARBA" id="ARBA00023002"/>
    </source>
</evidence>
<protein>
    <submittedName>
        <fullName evidence="2">PPOX class F420-dependent oxidoreductase</fullName>
        <ecNumber evidence="2">1.-.-.-</ecNumber>
    </submittedName>
</protein>
<comment type="caution">
    <text evidence="2">The sequence shown here is derived from an EMBL/GenBank/DDBJ whole genome shotgun (WGS) entry which is preliminary data.</text>
</comment>
<reference evidence="2 3" key="1">
    <citation type="submission" date="2023-08" db="EMBL/GenBank/DDBJ databases">
        <title>Nocardioides seae sp. nov., a bacterium isolated from a soil.</title>
        <authorList>
            <person name="Wang X."/>
        </authorList>
    </citation>
    <scope>NUCLEOTIDE SEQUENCE [LARGE SCALE GENOMIC DNA]</scope>
    <source>
        <strain evidence="2 3">YZH12</strain>
    </source>
</reference>
<dbReference type="Gene3D" id="2.30.110.10">
    <property type="entry name" value="Electron Transport, Fmn-binding Protein, Chain A"/>
    <property type="match status" value="1"/>
</dbReference>
<dbReference type="RefSeq" id="WP_315732697.1">
    <property type="nucleotide sequence ID" value="NZ_JAVYII010000003.1"/>
</dbReference>
<dbReference type="NCBIfam" id="TIGR03666">
    <property type="entry name" value="Rv2061_F420"/>
    <property type="match status" value="1"/>
</dbReference>
<dbReference type="PANTHER" id="PTHR35176">
    <property type="entry name" value="HEME OXYGENASE HI_0854-RELATED"/>
    <property type="match status" value="1"/>
</dbReference>
<evidence type="ECO:0000313" key="2">
    <source>
        <dbReference type="EMBL" id="MDT9593251.1"/>
    </source>
</evidence>
<evidence type="ECO:0000313" key="3">
    <source>
        <dbReference type="Proteomes" id="UP001268542"/>
    </source>
</evidence>
<sequence>MTTLADEKYVVLTTFTKDGRAKPTPVWVVPFDGALAVWTVADSWKVKRVRGTGRVRVQGSDVRGRTTHGPVHEGTARVLDADDSARVAQATARKYGILGRLTVGASRLRRGRTGTVGLLLDVRPVDGPAV</sequence>
<dbReference type="GO" id="GO:0016491">
    <property type="term" value="F:oxidoreductase activity"/>
    <property type="evidence" value="ECO:0007669"/>
    <property type="project" value="UniProtKB-KW"/>
</dbReference>
<dbReference type="Proteomes" id="UP001268542">
    <property type="component" value="Unassembled WGS sequence"/>
</dbReference>
<dbReference type="EMBL" id="JAVYII010000003">
    <property type="protein sequence ID" value="MDT9593251.1"/>
    <property type="molecule type" value="Genomic_DNA"/>
</dbReference>
<keyword evidence="3" id="KW-1185">Reference proteome</keyword>
<keyword evidence="1 2" id="KW-0560">Oxidoreductase</keyword>
<accession>A0ABU3PVK8</accession>